<dbReference type="AlphaFoldDB" id="A0A2P4YL59"/>
<dbReference type="InterPro" id="IPR036397">
    <property type="entry name" value="RNaseH_sf"/>
</dbReference>
<dbReference type="PROSITE" id="PS50994">
    <property type="entry name" value="INTEGRASE"/>
    <property type="match status" value="1"/>
</dbReference>
<evidence type="ECO:0000313" key="2">
    <source>
        <dbReference type="EMBL" id="POM78521.1"/>
    </source>
</evidence>
<dbReference type="SUPFAM" id="SSF53098">
    <property type="entry name" value="Ribonuclease H-like"/>
    <property type="match status" value="1"/>
</dbReference>
<organism evidence="2 3">
    <name type="scientific">Phytophthora palmivora</name>
    <dbReference type="NCBI Taxonomy" id="4796"/>
    <lineage>
        <taxon>Eukaryota</taxon>
        <taxon>Sar</taxon>
        <taxon>Stramenopiles</taxon>
        <taxon>Oomycota</taxon>
        <taxon>Peronosporomycetes</taxon>
        <taxon>Peronosporales</taxon>
        <taxon>Peronosporaceae</taxon>
        <taxon>Phytophthora</taxon>
    </lineage>
</organism>
<name>A0A2P4YL59_9STRA</name>
<gene>
    <name evidence="2" type="ORF">PHPALM_3943</name>
</gene>
<sequence length="126" mass="14266">MFLSDQGWKFINKTLEAFLLEHVIKLLTTNACTPEENCLVEKLNGTLMNKVLAILEMAQLPFRLWGEPLGYVLEVDNMNATKALNGIISFEKIWGMKPVVRDRHVLVISQTKAGNKLEMRAGPGYF</sequence>
<dbReference type="OrthoDB" id="124043at2759"/>
<proteinExistence type="predicted"/>
<dbReference type="GO" id="GO:0015074">
    <property type="term" value="P:DNA integration"/>
    <property type="evidence" value="ECO:0007669"/>
    <property type="project" value="InterPro"/>
</dbReference>
<evidence type="ECO:0000313" key="3">
    <source>
        <dbReference type="Proteomes" id="UP000237271"/>
    </source>
</evidence>
<dbReference type="InterPro" id="IPR012337">
    <property type="entry name" value="RNaseH-like_sf"/>
</dbReference>
<comment type="caution">
    <text evidence="2">The sequence shown here is derived from an EMBL/GenBank/DDBJ whole genome shotgun (WGS) entry which is preliminary data.</text>
</comment>
<feature type="domain" description="Integrase catalytic" evidence="1">
    <location>
        <begin position="1"/>
        <end position="97"/>
    </location>
</feature>
<accession>A0A2P4YL59</accession>
<keyword evidence="3" id="KW-1185">Reference proteome</keyword>
<dbReference type="GO" id="GO:0003676">
    <property type="term" value="F:nucleic acid binding"/>
    <property type="evidence" value="ECO:0007669"/>
    <property type="project" value="InterPro"/>
</dbReference>
<protein>
    <recommendedName>
        <fullName evidence="1">Integrase catalytic domain-containing protein</fullName>
    </recommendedName>
</protein>
<dbReference type="InterPro" id="IPR001584">
    <property type="entry name" value="Integrase_cat-core"/>
</dbReference>
<dbReference type="Proteomes" id="UP000237271">
    <property type="component" value="Unassembled WGS sequence"/>
</dbReference>
<reference evidence="2 3" key="1">
    <citation type="journal article" date="2017" name="Genome Biol. Evol.">
        <title>Phytophthora megakarya and P. palmivora, closely related causal agents of cacao black pod rot, underwent increases in genome sizes and gene numbers by different mechanisms.</title>
        <authorList>
            <person name="Ali S.S."/>
            <person name="Shao J."/>
            <person name="Lary D.J."/>
            <person name="Kronmiller B."/>
            <person name="Shen D."/>
            <person name="Strem M.D."/>
            <person name="Amoako-Attah I."/>
            <person name="Akrofi A.Y."/>
            <person name="Begoude B.A."/>
            <person name="Ten Hoopen G.M."/>
            <person name="Coulibaly K."/>
            <person name="Kebe B.I."/>
            <person name="Melnick R.L."/>
            <person name="Guiltinan M.J."/>
            <person name="Tyler B.M."/>
            <person name="Meinhardt L.W."/>
            <person name="Bailey B.A."/>
        </authorList>
    </citation>
    <scope>NUCLEOTIDE SEQUENCE [LARGE SCALE GENOMIC DNA]</scope>
    <source>
        <strain evidence="3">sbr112.9</strain>
    </source>
</reference>
<evidence type="ECO:0000259" key="1">
    <source>
        <dbReference type="PROSITE" id="PS50994"/>
    </source>
</evidence>
<dbReference type="EMBL" id="NCKW01001981">
    <property type="protein sequence ID" value="POM78521.1"/>
    <property type="molecule type" value="Genomic_DNA"/>
</dbReference>
<dbReference type="Gene3D" id="3.30.420.10">
    <property type="entry name" value="Ribonuclease H-like superfamily/Ribonuclease H"/>
    <property type="match status" value="1"/>
</dbReference>